<dbReference type="Pfam" id="PF14030">
    <property type="entry name" value="DUF4245"/>
    <property type="match status" value="1"/>
</dbReference>
<keyword evidence="3" id="KW-1185">Reference proteome</keyword>
<organism evidence="2 3">
    <name type="scientific">Microbispora corallina</name>
    <dbReference type="NCBI Taxonomy" id="83302"/>
    <lineage>
        <taxon>Bacteria</taxon>
        <taxon>Bacillati</taxon>
        <taxon>Actinomycetota</taxon>
        <taxon>Actinomycetes</taxon>
        <taxon>Streptosporangiales</taxon>
        <taxon>Streptosporangiaceae</taxon>
        <taxon>Microbispora</taxon>
    </lineage>
</organism>
<feature type="transmembrane region" description="Helical" evidence="1">
    <location>
        <begin position="12"/>
        <end position="31"/>
    </location>
</feature>
<keyword evidence="1" id="KW-1133">Transmembrane helix</keyword>
<dbReference type="EMBL" id="BOOC01000014">
    <property type="protein sequence ID" value="GIH40522.1"/>
    <property type="molecule type" value="Genomic_DNA"/>
</dbReference>
<accession>A0ABQ4G0F4</accession>
<protein>
    <recommendedName>
        <fullName evidence="4">DUF4245 domain-containing protein</fullName>
    </recommendedName>
</protein>
<gene>
    <name evidence="2" type="ORF">Mco01_35220</name>
</gene>
<keyword evidence="1" id="KW-0472">Membrane</keyword>
<sequence>MIVSRFTQGFLGYAFALFVVLAGVGLFLLVTPQDRTEHIPRVDYSIDQVNAARSAPYEVVAPRQVPADWVPNSSTLTQDGGVTWRLGFATAKREHAMVAQSDERPPGAFANRMANTETASGSLRIGAVTWQERVRPDKNQRSLVRVLPDHTVVVTGTAGWDELSALAASLSPQAKPAATPSG</sequence>
<dbReference type="Proteomes" id="UP000603904">
    <property type="component" value="Unassembled WGS sequence"/>
</dbReference>
<name>A0ABQ4G0F4_9ACTN</name>
<comment type="caution">
    <text evidence="2">The sequence shown here is derived from an EMBL/GenBank/DDBJ whole genome shotgun (WGS) entry which is preliminary data.</text>
</comment>
<keyword evidence="1" id="KW-0812">Transmembrane</keyword>
<reference evidence="2 3" key="1">
    <citation type="submission" date="2021-01" db="EMBL/GenBank/DDBJ databases">
        <title>Whole genome shotgun sequence of Microbispora corallina NBRC 16416.</title>
        <authorList>
            <person name="Komaki H."/>
            <person name="Tamura T."/>
        </authorList>
    </citation>
    <scope>NUCLEOTIDE SEQUENCE [LARGE SCALE GENOMIC DNA]</scope>
    <source>
        <strain evidence="2 3">NBRC 16416</strain>
    </source>
</reference>
<evidence type="ECO:0000313" key="3">
    <source>
        <dbReference type="Proteomes" id="UP000603904"/>
    </source>
</evidence>
<dbReference type="InterPro" id="IPR025339">
    <property type="entry name" value="DUF4245"/>
</dbReference>
<proteinExistence type="predicted"/>
<evidence type="ECO:0000313" key="2">
    <source>
        <dbReference type="EMBL" id="GIH40522.1"/>
    </source>
</evidence>
<evidence type="ECO:0000256" key="1">
    <source>
        <dbReference type="SAM" id="Phobius"/>
    </source>
</evidence>
<evidence type="ECO:0008006" key="4">
    <source>
        <dbReference type="Google" id="ProtNLM"/>
    </source>
</evidence>